<evidence type="ECO:0000313" key="3">
    <source>
        <dbReference type="Proteomes" id="UP000054538"/>
    </source>
</evidence>
<dbReference type="Proteomes" id="UP000054538">
    <property type="component" value="Unassembled WGS sequence"/>
</dbReference>
<protein>
    <recommendedName>
        <fullName evidence="1">Retrovirus-related Pol polyprotein from transposon TNT 1-94-like beta-barrel domain-containing protein</fullName>
    </recommendedName>
</protein>
<dbReference type="HOGENOM" id="CLU_158358_1_0_1"/>
<dbReference type="EMBL" id="KN826699">
    <property type="protein sequence ID" value="KIK78137.1"/>
    <property type="molecule type" value="Genomic_DNA"/>
</dbReference>
<reference evidence="3" key="2">
    <citation type="submission" date="2015-01" db="EMBL/GenBank/DDBJ databases">
        <title>Evolutionary Origins and Diversification of the Mycorrhizal Mutualists.</title>
        <authorList>
            <consortium name="DOE Joint Genome Institute"/>
            <consortium name="Mycorrhizal Genomics Consortium"/>
            <person name="Kohler A."/>
            <person name="Kuo A."/>
            <person name="Nagy L.G."/>
            <person name="Floudas D."/>
            <person name="Copeland A."/>
            <person name="Barry K.W."/>
            <person name="Cichocki N."/>
            <person name="Veneault-Fourrey C."/>
            <person name="LaButti K."/>
            <person name="Lindquist E.A."/>
            <person name="Lipzen A."/>
            <person name="Lundell T."/>
            <person name="Morin E."/>
            <person name="Murat C."/>
            <person name="Riley R."/>
            <person name="Ohm R."/>
            <person name="Sun H."/>
            <person name="Tunlid A."/>
            <person name="Henrissat B."/>
            <person name="Grigoriev I.V."/>
            <person name="Hibbett D.S."/>
            <person name="Martin F."/>
        </authorList>
    </citation>
    <scope>NUCLEOTIDE SEQUENCE [LARGE SCALE GENOMIC DNA]</scope>
    <source>
        <strain evidence="3">Ve08.2h10</strain>
    </source>
</reference>
<reference evidence="2 3" key="1">
    <citation type="submission" date="2014-04" db="EMBL/GenBank/DDBJ databases">
        <authorList>
            <consortium name="DOE Joint Genome Institute"/>
            <person name="Kuo A."/>
            <person name="Kohler A."/>
            <person name="Jargeat P."/>
            <person name="Nagy L.G."/>
            <person name="Floudas D."/>
            <person name="Copeland A."/>
            <person name="Barry K.W."/>
            <person name="Cichocki N."/>
            <person name="Veneault-Fourrey C."/>
            <person name="LaButti K."/>
            <person name="Lindquist E.A."/>
            <person name="Lipzen A."/>
            <person name="Lundell T."/>
            <person name="Morin E."/>
            <person name="Murat C."/>
            <person name="Sun H."/>
            <person name="Tunlid A."/>
            <person name="Henrissat B."/>
            <person name="Grigoriev I.V."/>
            <person name="Hibbett D.S."/>
            <person name="Martin F."/>
            <person name="Nordberg H.P."/>
            <person name="Cantor M.N."/>
            <person name="Hua S.X."/>
        </authorList>
    </citation>
    <scope>NUCLEOTIDE SEQUENCE [LARGE SCALE GENOMIC DNA]</scope>
    <source>
        <strain evidence="2 3">Ve08.2h10</strain>
    </source>
</reference>
<dbReference type="InterPro" id="IPR054722">
    <property type="entry name" value="PolX-like_BBD"/>
</dbReference>
<evidence type="ECO:0000259" key="1">
    <source>
        <dbReference type="Pfam" id="PF22936"/>
    </source>
</evidence>
<proteinExistence type="predicted"/>
<keyword evidence="3" id="KW-1185">Reference proteome</keyword>
<sequence length="61" mass="6589">PKPICIANGHTLHATRQGNIMIQLLNGQECTNVTLTDVLYIPDLAFTLISTSHIVNVGMSV</sequence>
<gene>
    <name evidence="2" type="ORF">PAXRUDRAFT_73310</name>
</gene>
<feature type="non-terminal residue" evidence="2">
    <location>
        <position position="61"/>
    </location>
</feature>
<dbReference type="InParanoid" id="A0A0D0C4S0"/>
<feature type="domain" description="Retrovirus-related Pol polyprotein from transposon TNT 1-94-like beta-barrel" evidence="1">
    <location>
        <begin position="2"/>
        <end position="58"/>
    </location>
</feature>
<name>A0A0D0C4S0_9AGAM</name>
<feature type="non-terminal residue" evidence="2">
    <location>
        <position position="1"/>
    </location>
</feature>
<accession>A0A0D0C4S0</accession>
<dbReference type="AlphaFoldDB" id="A0A0D0C4S0"/>
<dbReference type="Pfam" id="PF22936">
    <property type="entry name" value="Pol_BBD"/>
    <property type="match status" value="1"/>
</dbReference>
<evidence type="ECO:0000313" key="2">
    <source>
        <dbReference type="EMBL" id="KIK78137.1"/>
    </source>
</evidence>
<organism evidence="2 3">
    <name type="scientific">Paxillus rubicundulus Ve08.2h10</name>
    <dbReference type="NCBI Taxonomy" id="930991"/>
    <lineage>
        <taxon>Eukaryota</taxon>
        <taxon>Fungi</taxon>
        <taxon>Dikarya</taxon>
        <taxon>Basidiomycota</taxon>
        <taxon>Agaricomycotina</taxon>
        <taxon>Agaricomycetes</taxon>
        <taxon>Agaricomycetidae</taxon>
        <taxon>Boletales</taxon>
        <taxon>Paxilineae</taxon>
        <taxon>Paxillaceae</taxon>
        <taxon>Paxillus</taxon>
    </lineage>
</organism>
<dbReference type="OrthoDB" id="3251181at2759"/>